<dbReference type="OrthoDB" id="6718656at2759"/>
<feature type="non-terminal residue" evidence="1">
    <location>
        <position position="1"/>
    </location>
</feature>
<reference evidence="1" key="1">
    <citation type="submission" date="2021-06" db="EMBL/GenBank/DDBJ databases">
        <authorList>
            <person name="Kallberg Y."/>
            <person name="Tangrot J."/>
            <person name="Rosling A."/>
        </authorList>
    </citation>
    <scope>NUCLEOTIDE SEQUENCE</scope>
    <source>
        <strain evidence="1">CL551</strain>
    </source>
</reference>
<dbReference type="Proteomes" id="UP000789342">
    <property type="component" value="Unassembled WGS sequence"/>
</dbReference>
<evidence type="ECO:0000313" key="1">
    <source>
        <dbReference type="EMBL" id="CAG8693143.1"/>
    </source>
</evidence>
<accession>A0A9N9HMF4</accession>
<dbReference type="SUPFAM" id="SSF56112">
    <property type="entry name" value="Protein kinase-like (PK-like)"/>
    <property type="match status" value="1"/>
</dbReference>
<protein>
    <submittedName>
        <fullName evidence="1">13009_t:CDS:1</fullName>
    </submittedName>
</protein>
<proteinExistence type="predicted"/>
<evidence type="ECO:0000313" key="2">
    <source>
        <dbReference type="Proteomes" id="UP000789342"/>
    </source>
</evidence>
<gene>
    <name evidence="1" type="ORF">AMORRO_LOCUS11728</name>
</gene>
<sequence length="306" mass="35532">IIDQATKKFYTNDYYQFQNAEEKRKQMIDSGTSFVKGPEQNHPKAVYHARLLNNIVETANAIKNSRDSFNLTKPSAASEEILVPPEIQVEPLRPKNVRRRHYQKGNCSNCNTYRRYADTDKKICRLCSFAELFPKSKNQDINNFLIRSSNNKGKSILEWIPYEDFSNVEYIGKGGFSEVHKAMWSRGHIKHWNLITGEVVRSEPVEVALKVLDKSKDINSNFLNEDPKTENYIFVMQYANYGSLSELLANEFYNKENLDPEELQMAAKKRVEMIKSGIPFVEKFGFKHSKTNHEAEETDDFHEKID</sequence>
<feature type="non-terminal residue" evidence="1">
    <location>
        <position position="306"/>
    </location>
</feature>
<organism evidence="1 2">
    <name type="scientific">Acaulospora morrowiae</name>
    <dbReference type="NCBI Taxonomy" id="94023"/>
    <lineage>
        <taxon>Eukaryota</taxon>
        <taxon>Fungi</taxon>
        <taxon>Fungi incertae sedis</taxon>
        <taxon>Mucoromycota</taxon>
        <taxon>Glomeromycotina</taxon>
        <taxon>Glomeromycetes</taxon>
        <taxon>Diversisporales</taxon>
        <taxon>Acaulosporaceae</taxon>
        <taxon>Acaulospora</taxon>
    </lineage>
</organism>
<dbReference type="Gene3D" id="1.10.510.10">
    <property type="entry name" value="Transferase(Phosphotransferase) domain 1"/>
    <property type="match status" value="1"/>
</dbReference>
<keyword evidence="2" id="KW-1185">Reference proteome</keyword>
<dbReference type="InterPro" id="IPR011009">
    <property type="entry name" value="Kinase-like_dom_sf"/>
</dbReference>
<comment type="caution">
    <text evidence="1">The sequence shown here is derived from an EMBL/GenBank/DDBJ whole genome shotgun (WGS) entry which is preliminary data.</text>
</comment>
<dbReference type="EMBL" id="CAJVPV010015620">
    <property type="protein sequence ID" value="CAG8693143.1"/>
    <property type="molecule type" value="Genomic_DNA"/>
</dbReference>
<dbReference type="AlphaFoldDB" id="A0A9N9HMF4"/>
<name>A0A9N9HMF4_9GLOM</name>